<dbReference type="SUPFAM" id="SSF56801">
    <property type="entry name" value="Acetyl-CoA synthetase-like"/>
    <property type="match status" value="1"/>
</dbReference>
<dbReference type="InterPro" id="IPR042099">
    <property type="entry name" value="ANL_N_sf"/>
</dbReference>
<gene>
    <name evidence="1" type="ORF">J1899_11900</name>
</gene>
<dbReference type="PANTHER" id="PTHR36932">
    <property type="entry name" value="CAPSULAR POLYSACCHARIDE BIOSYNTHESIS PROTEIN"/>
    <property type="match status" value="1"/>
</dbReference>
<proteinExistence type="predicted"/>
<dbReference type="Gene3D" id="3.40.50.12780">
    <property type="entry name" value="N-terminal domain of ligase-like"/>
    <property type="match status" value="1"/>
</dbReference>
<dbReference type="InterPro" id="IPR012685">
    <property type="entry name" value="CHP02304_F390_synth-rel"/>
</dbReference>
<protein>
    <submittedName>
        <fullName evidence="1">Adenylate cyclase</fullName>
    </submittedName>
</protein>
<dbReference type="InterPro" id="IPR053158">
    <property type="entry name" value="CapK_Type1_Caps_Biosynth"/>
</dbReference>
<dbReference type="PANTHER" id="PTHR36932:SF1">
    <property type="entry name" value="CAPSULAR POLYSACCHARIDE BIOSYNTHESIS PROTEIN"/>
    <property type="match status" value="1"/>
</dbReference>
<name>A0ABX8F7P0_9BACI</name>
<organism evidence="1 2">
    <name type="scientific">Cytobacillus gottheilii</name>
    <dbReference type="NCBI Taxonomy" id="859144"/>
    <lineage>
        <taxon>Bacteria</taxon>
        <taxon>Bacillati</taxon>
        <taxon>Bacillota</taxon>
        <taxon>Bacilli</taxon>
        <taxon>Bacillales</taxon>
        <taxon>Bacillaceae</taxon>
        <taxon>Cytobacillus</taxon>
    </lineage>
</organism>
<accession>A0ABX8F7P0</accession>
<reference evidence="1 2" key="1">
    <citation type="submission" date="2021-03" db="EMBL/GenBank/DDBJ databases">
        <title>The first data on the complete genome of the tetrodotoxin-producing bacterium.</title>
        <authorList>
            <person name="Melnikova D.I."/>
            <person name="Nijland R."/>
            <person name="Magarlamov T.Y."/>
        </authorList>
    </citation>
    <scope>NUCLEOTIDE SEQUENCE [LARGE SCALE GENOMIC DNA]</scope>
    <source>
        <strain evidence="1 2">1839</strain>
    </source>
</reference>
<dbReference type="Proteomes" id="UP000679247">
    <property type="component" value="Chromosome"/>
</dbReference>
<dbReference type="NCBIfam" id="TIGR02304">
    <property type="entry name" value="aden_form_hyp"/>
    <property type="match status" value="1"/>
</dbReference>
<sequence length="441" mass="51758">MSKWKILLQYIKTKRRTFRSRTDLLAYQNRKIKSHLEYIQQNSPFYADLLKPYQKEINEHRWDELPIIDKTIMMEHFDTFNTVNIRANEAFKVAMEAEETRNFSPKIRDVSIGLSSGTSGNRGIFLISDQERAIWSGTILAKLLPSSIFRKHTIAFFLRANNNLYEAAGEGRISFHFFDLLDSLESHQKRLNDLKPSIVVGPPSMLRMIADWQKQNEVEITPQKIISVAEVLEEIDQRYIEKVFQQKLHNVYQCTEGFLAATCSHGTIHFNEDLVCIHKQYVDKEKGMFMPVITDFTRTSQPIIRYQLNDLLVEKKTACSCGSPFMAVERIDGRSDDLFYGIHTESGEKLPIFPDFLRRAVMTAHEQITEYKMVQSHLDKIIILIKGKDDQTEMEQEVKKHIWRLYDTLHLHRPQLIFQMYDETPSHIKRKRIESRLQEKP</sequence>
<dbReference type="EMBL" id="CP071709">
    <property type="protein sequence ID" value="QVY59768.1"/>
    <property type="molecule type" value="Genomic_DNA"/>
</dbReference>
<evidence type="ECO:0000313" key="2">
    <source>
        <dbReference type="Proteomes" id="UP000679247"/>
    </source>
</evidence>
<dbReference type="RefSeq" id="WP_214473898.1">
    <property type="nucleotide sequence ID" value="NZ_CP071709.1"/>
</dbReference>
<keyword evidence="2" id="KW-1185">Reference proteome</keyword>
<evidence type="ECO:0000313" key="1">
    <source>
        <dbReference type="EMBL" id="QVY59768.1"/>
    </source>
</evidence>